<dbReference type="AlphaFoldDB" id="A0A813DM98"/>
<sequence>MLALLLLANLQATASLDNAICQALASKSRQVGRPDLPAGKRPVPHLTRDANFRHWADFLCEHDSKGSCANGRCSFGQHELAFLDATHQECQGRCAETIRRLHRITDGRGSSPNGSSAVSFETGPGFGLEEVDALLVAEPEPELCENELCLLGPPYDGGYHMCIDRHHLHREACTVYSFGIGDQPGFEVAASALGCEVHMFDHSVTMDVSRVLSHLHHRVHFHPFGLSDRTDLAKNMMSLPDIMGCLGHDFIDVLKIDCEGCEWNLVDSWAKNSSDFLSSVGQITLEAHLNWEPNFFHYQLLRRFVSHVMRDHQFSVARRSLNPWSLLTPNRFLGRSGSSHYNKPFANNKDGTSSCCLM</sequence>
<dbReference type="PROSITE" id="PS50103">
    <property type="entry name" value="ZF_C3H1"/>
    <property type="match status" value="1"/>
</dbReference>
<dbReference type="OrthoDB" id="411326at2759"/>
<evidence type="ECO:0000259" key="3">
    <source>
        <dbReference type="PROSITE" id="PS50103"/>
    </source>
</evidence>
<feature type="signal peptide" evidence="2">
    <location>
        <begin position="1"/>
        <end position="15"/>
    </location>
</feature>
<dbReference type="PANTHER" id="PTHR32026:SF10">
    <property type="entry name" value="METHYLTRANSFERASE-LIKE PROTEIN 24-RELATED"/>
    <property type="match status" value="1"/>
</dbReference>
<proteinExistence type="predicted"/>
<dbReference type="Pfam" id="PF13383">
    <property type="entry name" value="Methyltransf_22"/>
    <property type="match status" value="1"/>
</dbReference>
<comment type="caution">
    <text evidence="4">The sequence shown here is derived from an EMBL/GenBank/DDBJ whole genome shotgun (WGS) entry which is preliminary data.</text>
</comment>
<keyword evidence="2" id="KW-0732">Signal</keyword>
<name>A0A813DM98_POLGL</name>
<feature type="domain" description="C3H1-type" evidence="3">
    <location>
        <begin position="59"/>
        <end position="81"/>
    </location>
</feature>
<dbReference type="InterPro" id="IPR026913">
    <property type="entry name" value="METTL24"/>
</dbReference>
<evidence type="ECO:0000313" key="4">
    <source>
        <dbReference type="EMBL" id="CAE8586752.1"/>
    </source>
</evidence>
<dbReference type="Proteomes" id="UP000654075">
    <property type="component" value="Unassembled WGS sequence"/>
</dbReference>
<accession>A0A813DM98</accession>
<organism evidence="4 5">
    <name type="scientific">Polarella glacialis</name>
    <name type="common">Dinoflagellate</name>
    <dbReference type="NCBI Taxonomy" id="89957"/>
    <lineage>
        <taxon>Eukaryota</taxon>
        <taxon>Sar</taxon>
        <taxon>Alveolata</taxon>
        <taxon>Dinophyceae</taxon>
        <taxon>Suessiales</taxon>
        <taxon>Suessiaceae</taxon>
        <taxon>Polarella</taxon>
    </lineage>
</organism>
<evidence type="ECO:0000256" key="1">
    <source>
        <dbReference type="PROSITE-ProRule" id="PRU00723"/>
    </source>
</evidence>
<evidence type="ECO:0000256" key="2">
    <source>
        <dbReference type="SAM" id="SignalP"/>
    </source>
</evidence>
<evidence type="ECO:0000313" key="5">
    <source>
        <dbReference type="Proteomes" id="UP000654075"/>
    </source>
</evidence>
<feature type="zinc finger region" description="C3H1-type" evidence="1">
    <location>
        <begin position="59"/>
        <end position="81"/>
    </location>
</feature>
<feature type="chain" id="PRO_5032810567" description="C3H1-type domain-containing protein" evidence="2">
    <location>
        <begin position="16"/>
        <end position="358"/>
    </location>
</feature>
<reference evidence="4" key="1">
    <citation type="submission" date="2021-02" db="EMBL/GenBank/DDBJ databases">
        <authorList>
            <person name="Dougan E. K."/>
            <person name="Rhodes N."/>
            <person name="Thang M."/>
            <person name="Chan C."/>
        </authorList>
    </citation>
    <scope>NUCLEOTIDE SEQUENCE</scope>
</reference>
<gene>
    <name evidence="4" type="ORF">PGLA1383_LOCUS5599</name>
</gene>
<keyword evidence="1" id="KW-0862">Zinc</keyword>
<dbReference type="GO" id="GO:0008270">
    <property type="term" value="F:zinc ion binding"/>
    <property type="evidence" value="ECO:0007669"/>
    <property type="project" value="UniProtKB-KW"/>
</dbReference>
<keyword evidence="1" id="KW-0479">Metal-binding</keyword>
<dbReference type="EMBL" id="CAJNNV010002204">
    <property type="protein sequence ID" value="CAE8586752.1"/>
    <property type="molecule type" value="Genomic_DNA"/>
</dbReference>
<protein>
    <recommendedName>
        <fullName evidence="3">C3H1-type domain-containing protein</fullName>
    </recommendedName>
</protein>
<keyword evidence="1" id="KW-0863">Zinc-finger</keyword>
<keyword evidence="5" id="KW-1185">Reference proteome</keyword>
<dbReference type="InterPro" id="IPR000571">
    <property type="entry name" value="Znf_CCCH"/>
</dbReference>
<dbReference type="InterPro" id="IPR025714">
    <property type="entry name" value="Methyltranfer_dom"/>
</dbReference>
<dbReference type="PANTHER" id="PTHR32026">
    <property type="entry name" value="METHYLTRANSFERASE-LIKE PROTEIN 24"/>
    <property type="match status" value="1"/>
</dbReference>